<protein>
    <submittedName>
        <fullName evidence="2">Uncharacterized protein</fullName>
    </submittedName>
</protein>
<dbReference type="AlphaFoldDB" id="A0A7S4PQU7"/>
<feature type="compositionally biased region" description="Low complexity" evidence="1">
    <location>
        <begin position="355"/>
        <end position="369"/>
    </location>
</feature>
<sequence length="404" mass="42960">MRSSFLNMSVEEIDQYLTSESEGRSSLLGRRAEPARGSQEGYSFLSRRVEPVYVRDNVRAEVSNMCVQSNLLRAPVEPMAVSISEERKAPEVQPQATSEEVTAGYGAFHVGGEVHEVLSPKYKRIEKVALTIATCCALVFVGLLADDIRQGKTQNVATAASPQKLAQIPSSCGGFLCPYSASCSRSAMECPEGNPFLMPGSVYRKLVDCRAESEVCDCEHHPEGSSLCSAPSAGPAEFKLEEVKAAAAAGVPCSLFLCPKSSQCVKSPSLCSEGSPFADHSSLYWKEAMLAKKAMAVLEGEGKQAAASAPRPAKKLEGVATTVQAKRRGGHVPSAQAKIAAHVKEAAVKRLAKKAAAGKARTKGGAAAGSEGLAYREEKSLRQSMQESNQALESALKDHESFSN</sequence>
<gene>
    <name evidence="2" type="ORF">GTHE00462_LOCUS40842</name>
</gene>
<organism evidence="2">
    <name type="scientific">Guillardia theta</name>
    <name type="common">Cryptophyte</name>
    <name type="synonym">Cryptomonas phi</name>
    <dbReference type="NCBI Taxonomy" id="55529"/>
    <lineage>
        <taxon>Eukaryota</taxon>
        <taxon>Cryptophyceae</taxon>
        <taxon>Pyrenomonadales</taxon>
        <taxon>Geminigeraceae</taxon>
        <taxon>Guillardia</taxon>
    </lineage>
</organism>
<name>A0A7S4PQU7_GUITH</name>
<reference evidence="2" key="1">
    <citation type="submission" date="2021-01" db="EMBL/GenBank/DDBJ databases">
        <authorList>
            <person name="Corre E."/>
            <person name="Pelletier E."/>
            <person name="Niang G."/>
            <person name="Scheremetjew M."/>
            <person name="Finn R."/>
            <person name="Kale V."/>
            <person name="Holt S."/>
            <person name="Cochrane G."/>
            <person name="Meng A."/>
            <person name="Brown T."/>
            <person name="Cohen L."/>
        </authorList>
    </citation>
    <scope>NUCLEOTIDE SEQUENCE</scope>
    <source>
        <strain evidence="2">CCMP 2712</strain>
    </source>
</reference>
<feature type="region of interest" description="Disordered" evidence="1">
    <location>
        <begin position="355"/>
        <end position="404"/>
    </location>
</feature>
<dbReference type="EMBL" id="HBKN01052313">
    <property type="protein sequence ID" value="CAE2343088.1"/>
    <property type="molecule type" value="Transcribed_RNA"/>
</dbReference>
<accession>A0A7S4PQU7</accession>
<evidence type="ECO:0000256" key="1">
    <source>
        <dbReference type="SAM" id="MobiDB-lite"/>
    </source>
</evidence>
<proteinExistence type="predicted"/>
<feature type="compositionally biased region" description="Polar residues" evidence="1">
    <location>
        <begin position="382"/>
        <end position="392"/>
    </location>
</feature>
<feature type="compositionally biased region" description="Basic and acidic residues" evidence="1">
    <location>
        <begin position="395"/>
        <end position="404"/>
    </location>
</feature>
<evidence type="ECO:0000313" key="2">
    <source>
        <dbReference type="EMBL" id="CAE2343088.1"/>
    </source>
</evidence>